<dbReference type="Proteomes" id="UP000295023">
    <property type="component" value="Unassembled WGS sequence"/>
</dbReference>
<dbReference type="OrthoDB" id="9798918at2"/>
<dbReference type="Pfam" id="PF02639">
    <property type="entry name" value="DUF188"/>
    <property type="match status" value="1"/>
</dbReference>
<dbReference type="RefSeq" id="WP_132292478.1">
    <property type="nucleotide sequence ID" value="NZ_SKBM01000018.1"/>
</dbReference>
<dbReference type="InterPro" id="IPR003791">
    <property type="entry name" value="UPF0178"/>
</dbReference>
<comment type="caution">
    <text evidence="3">The sequence shown here is derived from an EMBL/GenBank/DDBJ whole genome shotgun (WGS) entry which is preliminary data.</text>
</comment>
<dbReference type="PANTHER" id="PTHR35146:SF1">
    <property type="entry name" value="UPF0178 PROTEIN YAII"/>
    <property type="match status" value="1"/>
</dbReference>
<comment type="similarity">
    <text evidence="1 2">Belongs to the UPF0178 family.</text>
</comment>
<keyword evidence="4" id="KW-1185">Reference proteome</keyword>
<proteinExistence type="inferred from homology"/>
<protein>
    <recommendedName>
        <fullName evidence="2">UPF0178 protein EXY23_17910</fullName>
    </recommendedName>
</protein>
<dbReference type="NCBIfam" id="NF001095">
    <property type="entry name" value="PRK00124.1"/>
    <property type="match status" value="1"/>
</dbReference>
<evidence type="ECO:0000313" key="4">
    <source>
        <dbReference type="Proteomes" id="UP000295023"/>
    </source>
</evidence>
<accession>A0A4R4DBH2</accession>
<organism evidence="3 4">
    <name type="scientific">Roseicella aquatilis</name>
    <dbReference type="NCBI Taxonomy" id="2527868"/>
    <lineage>
        <taxon>Bacteria</taxon>
        <taxon>Pseudomonadati</taxon>
        <taxon>Pseudomonadota</taxon>
        <taxon>Alphaproteobacteria</taxon>
        <taxon>Acetobacterales</taxon>
        <taxon>Roseomonadaceae</taxon>
        <taxon>Roseicella</taxon>
    </lineage>
</organism>
<dbReference type="EMBL" id="SKBM01000018">
    <property type="protein sequence ID" value="TCZ57837.1"/>
    <property type="molecule type" value="Genomic_DNA"/>
</dbReference>
<evidence type="ECO:0000256" key="2">
    <source>
        <dbReference type="HAMAP-Rule" id="MF_00489"/>
    </source>
</evidence>
<name>A0A4R4DBH2_9PROT</name>
<sequence length="164" mass="17569">MTILYVDGDACPVREEVFRVAARLSLPVKVVSNGSRPVRPPGLPQVEMVIVAEGADKADDWIAERITRGDVCITADIPLASRCLARGARAIGFKGRPWTPDNIGNALAGRSVSQEMRERGLQTGGPAPLTVADRSRFLSALDAEVAAARRDAAAPPPRPWVSFE</sequence>
<dbReference type="HAMAP" id="MF_00489">
    <property type="entry name" value="UPF0178"/>
    <property type="match status" value="1"/>
</dbReference>
<evidence type="ECO:0000313" key="3">
    <source>
        <dbReference type="EMBL" id="TCZ57837.1"/>
    </source>
</evidence>
<reference evidence="3 4" key="1">
    <citation type="submission" date="2019-03" db="EMBL/GenBank/DDBJ databases">
        <title>Paracraurococcus aquatilis NE82 genome sequence.</title>
        <authorList>
            <person name="Zhao Y."/>
            <person name="Du Z."/>
        </authorList>
    </citation>
    <scope>NUCLEOTIDE SEQUENCE [LARGE SCALE GENOMIC DNA]</scope>
    <source>
        <strain evidence="3 4">NE82</strain>
    </source>
</reference>
<dbReference type="AlphaFoldDB" id="A0A4R4DBH2"/>
<dbReference type="PANTHER" id="PTHR35146">
    <property type="entry name" value="UPF0178 PROTEIN YAII"/>
    <property type="match status" value="1"/>
</dbReference>
<gene>
    <name evidence="3" type="ORF">EXY23_17910</name>
</gene>
<evidence type="ECO:0000256" key="1">
    <source>
        <dbReference type="ARBA" id="ARBA00008522"/>
    </source>
</evidence>